<keyword evidence="1" id="KW-0812">Transmembrane</keyword>
<evidence type="ECO:0000256" key="1">
    <source>
        <dbReference type="SAM" id="Phobius"/>
    </source>
</evidence>
<organism evidence="3 4">
    <name type="scientific">Rhizopus oryzae</name>
    <name type="common">Mucormycosis agent</name>
    <name type="synonym">Rhizopus arrhizus var. delemar</name>
    <dbReference type="NCBI Taxonomy" id="64495"/>
    <lineage>
        <taxon>Eukaryota</taxon>
        <taxon>Fungi</taxon>
        <taxon>Fungi incertae sedis</taxon>
        <taxon>Mucoromycota</taxon>
        <taxon>Mucoromycotina</taxon>
        <taxon>Mucoromycetes</taxon>
        <taxon>Mucorales</taxon>
        <taxon>Mucorineae</taxon>
        <taxon>Rhizopodaceae</taxon>
        <taxon>Rhizopus</taxon>
    </lineage>
</organism>
<dbReference type="EMBL" id="JAANIT010012538">
    <property type="protein sequence ID" value="KAG1522567.1"/>
    <property type="molecule type" value="Genomic_DNA"/>
</dbReference>
<gene>
    <name evidence="3" type="ORF">G6F51_014592</name>
</gene>
<dbReference type="Proteomes" id="UP000717996">
    <property type="component" value="Unassembled WGS sequence"/>
</dbReference>
<keyword evidence="1" id="KW-0472">Membrane</keyword>
<proteinExistence type="predicted"/>
<evidence type="ECO:0000313" key="3">
    <source>
        <dbReference type="EMBL" id="KAG1522567.1"/>
    </source>
</evidence>
<dbReference type="AlphaFoldDB" id="A0A9P7BYX5"/>
<sequence length="86" mass="8901">MQIVLAVVVLLAGLAITQLVQRWLTDSYLPKTELDLGARNSVSTVARYVGIIIACAVGGYRFRFASGGAELRVGPDPAGGTPGQGG</sequence>
<feature type="signal peptide" evidence="2">
    <location>
        <begin position="1"/>
        <end position="17"/>
    </location>
</feature>
<name>A0A9P7BYX5_RHIOR</name>
<reference evidence="3" key="1">
    <citation type="journal article" date="2020" name="Microb. Genom.">
        <title>Genetic diversity of clinical and environmental Mucorales isolates obtained from an investigation of mucormycosis cases among solid organ transplant recipients.</title>
        <authorList>
            <person name="Nguyen M.H."/>
            <person name="Kaul D."/>
            <person name="Muto C."/>
            <person name="Cheng S.J."/>
            <person name="Richter R.A."/>
            <person name="Bruno V.M."/>
            <person name="Liu G."/>
            <person name="Beyhan S."/>
            <person name="Sundermann A.J."/>
            <person name="Mounaud S."/>
            <person name="Pasculle A.W."/>
            <person name="Nierman W.C."/>
            <person name="Driscoll E."/>
            <person name="Cumbie R."/>
            <person name="Clancy C.J."/>
            <person name="Dupont C.L."/>
        </authorList>
    </citation>
    <scope>NUCLEOTIDE SEQUENCE</scope>
    <source>
        <strain evidence="3">GL16</strain>
    </source>
</reference>
<keyword evidence="1" id="KW-1133">Transmembrane helix</keyword>
<accession>A0A9P7BYX5</accession>
<evidence type="ECO:0000256" key="2">
    <source>
        <dbReference type="SAM" id="SignalP"/>
    </source>
</evidence>
<keyword evidence="2" id="KW-0732">Signal</keyword>
<feature type="chain" id="PRO_5040334634" evidence="2">
    <location>
        <begin position="18"/>
        <end position="86"/>
    </location>
</feature>
<feature type="transmembrane region" description="Helical" evidence="1">
    <location>
        <begin position="46"/>
        <end position="62"/>
    </location>
</feature>
<comment type="caution">
    <text evidence="3">The sequence shown here is derived from an EMBL/GenBank/DDBJ whole genome shotgun (WGS) entry which is preliminary data.</text>
</comment>
<protein>
    <submittedName>
        <fullName evidence="3">Uncharacterized protein</fullName>
    </submittedName>
</protein>
<evidence type="ECO:0000313" key="4">
    <source>
        <dbReference type="Proteomes" id="UP000717996"/>
    </source>
</evidence>